<dbReference type="CDD" id="cd03255">
    <property type="entry name" value="ABC_MJ0796_LolCDE_FtsE"/>
    <property type="match status" value="1"/>
</dbReference>
<evidence type="ECO:0000256" key="4">
    <source>
        <dbReference type="ARBA" id="ARBA00022840"/>
    </source>
</evidence>
<gene>
    <name evidence="6" type="ORF">AU512_08365</name>
</gene>
<evidence type="ECO:0000259" key="5">
    <source>
        <dbReference type="PROSITE" id="PS50893"/>
    </source>
</evidence>
<dbReference type="EMBL" id="LUTQ01000020">
    <property type="protein sequence ID" value="OSN10482.1"/>
    <property type="molecule type" value="Genomic_DNA"/>
</dbReference>
<organism evidence="6 7">
    <name type="scientific">Lonsdalea iberica</name>
    <dbReference type="NCBI Taxonomy" id="1082703"/>
    <lineage>
        <taxon>Bacteria</taxon>
        <taxon>Pseudomonadati</taxon>
        <taxon>Pseudomonadota</taxon>
        <taxon>Gammaproteobacteria</taxon>
        <taxon>Enterobacterales</taxon>
        <taxon>Pectobacteriaceae</taxon>
        <taxon>Lonsdalea</taxon>
    </lineage>
</organism>
<keyword evidence="7" id="KW-1185">Reference proteome</keyword>
<feature type="domain" description="ABC transporter" evidence="5">
    <location>
        <begin position="10"/>
        <end position="233"/>
    </location>
</feature>
<dbReference type="PANTHER" id="PTHR42798:SF2">
    <property type="entry name" value="ABC TRANSPORTER ATP-BINDING PROTEIN MG467-RELATED"/>
    <property type="match status" value="1"/>
</dbReference>
<comment type="caution">
    <text evidence="6">The sequence shown here is derived from an EMBL/GenBank/DDBJ whole genome shotgun (WGS) entry which is preliminary data.</text>
</comment>
<protein>
    <submittedName>
        <fullName evidence="6">ABC transporter ATP-binding protein</fullName>
    </submittedName>
</protein>
<evidence type="ECO:0000313" key="6">
    <source>
        <dbReference type="EMBL" id="OSN10482.1"/>
    </source>
</evidence>
<dbReference type="InterPro" id="IPR003593">
    <property type="entry name" value="AAA+_ATPase"/>
</dbReference>
<reference evidence="6 7" key="1">
    <citation type="submission" date="2016-02" db="EMBL/GenBank/DDBJ databases">
        <title>Species-wide whole genome sequencing reveals diversity, host range in Lonsdalea quercina.</title>
        <authorList>
            <person name="Li Y."/>
        </authorList>
    </citation>
    <scope>NUCLEOTIDE SEQUENCE [LARGE SCALE GENOMIC DNA]</scope>
    <source>
        <strain evidence="6 7">LMG 26265</strain>
    </source>
</reference>
<evidence type="ECO:0000313" key="7">
    <source>
        <dbReference type="Proteomes" id="UP000194040"/>
    </source>
</evidence>
<name>A0ABX3XFY7_9GAMM</name>
<comment type="similarity">
    <text evidence="1">Belongs to the ABC transporter superfamily.</text>
</comment>
<evidence type="ECO:0000256" key="3">
    <source>
        <dbReference type="ARBA" id="ARBA00022741"/>
    </source>
</evidence>
<dbReference type="GO" id="GO:0005524">
    <property type="term" value="F:ATP binding"/>
    <property type="evidence" value="ECO:0007669"/>
    <property type="project" value="UniProtKB-KW"/>
</dbReference>
<keyword evidence="2" id="KW-0813">Transport</keyword>
<dbReference type="SUPFAM" id="SSF52540">
    <property type="entry name" value="P-loop containing nucleoside triphosphate hydrolases"/>
    <property type="match status" value="1"/>
</dbReference>
<dbReference type="Pfam" id="PF00005">
    <property type="entry name" value="ABC_tran"/>
    <property type="match status" value="1"/>
</dbReference>
<proteinExistence type="inferred from homology"/>
<evidence type="ECO:0000256" key="1">
    <source>
        <dbReference type="ARBA" id="ARBA00005417"/>
    </source>
</evidence>
<dbReference type="Gene3D" id="3.40.50.300">
    <property type="entry name" value="P-loop containing nucleotide triphosphate hydrolases"/>
    <property type="match status" value="1"/>
</dbReference>
<dbReference type="PROSITE" id="PS00211">
    <property type="entry name" value="ABC_TRANSPORTER_1"/>
    <property type="match status" value="1"/>
</dbReference>
<dbReference type="PANTHER" id="PTHR42798">
    <property type="entry name" value="LIPOPROTEIN-RELEASING SYSTEM ATP-BINDING PROTEIN LOLD"/>
    <property type="match status" value="1"/>
</dbReference>
<keyword evidence="4 6" id="KW-0067">ATP-binding</keyword>
<dbReference type="InterPro" id="IPR003439">
    <property type="entry name" value="ABC_transporter-like_ATP-bd"/>
</dbReference>
<dbReference type="SMART" id="SM00382">
    <property type="entry name" value="AAA"/>
    <property type="match status" value="1"/>
</dbReference>
<evidence type="ECO:0000256" key="2">
    <source>
        <dbReference type="ARBA" id="ARBA00022448"/>
    </source>
</evidence>
<accession>A0ABX3XFY7</accession>
<dbReference type="RefSeq" id="WP_094100985.1">
    <property type="nucleotide sequence ID" value="NZ_LUTQ01000020.1"/>
</dbReference>
<dbReference type="InterPro" id="IPR017911">
    <property type="entry name" value="MacB-like_ATP-bd"/>
</dbReference>
<dbReference type="PROSITE" id="PS50893">
    <property type="entry name" value="ABC_TRANSPORTER_2"/>
    <property type="match status" value="1"/>
</dbReference>
<dbReference type="InterPro" id="IPR017871">
    <property type="entry name" value="ABC_transporter-like_CS"/>
</dbReference>
<keyword evidence="3" id="KW-0547">Nucleotide-binding</keyword>
<dbReference type="Proteomes" id="UP000194040">
    <property type="component" value="Unassembled WGS sequence"/>
</dbReference>
<sequence>MPTTGNNRLICLEKVTYAYTTGASTQNVLHDVSFSIPKGQSCAIVGASGSGKSTLLNLIGLLDEPTTGRLLLAGEDMSRVNAESRAIARNRLIGFVFQSFNLLPRLNALDNVALPLLYRGVSQPQARQAAMVQLERVGLASHHHHRPADMSGGQRQRVAIARALIGEPGLLLADEPTGNLDSQTAHDIIELLLSLNHEYGTTLVVVTHDNCIAQRMARCIEVCDGRIEERQHA</sequence>
<dbReference type="InterPro" id="IPR027417">
    <property type="entry name" value="P-loop_NTPase"/>
</dbReference>